<protein>
    <recommendedName>
        <fullName evidence="2">DOG1 domain-containing protein</fullName>
    </recommendedName>
</protein>
<sequence length="98" mass="10996">MVTHHAFLWIAGWRPTMVFRLLYAKAGLQSDSELAVLLKGLSDGNLVGLTPAQLTAIKLLWMKTIEKEEEIMRKMTKLQQAVADRSLVEFAQIVAEGK</sequence>
<dbReference type="AlphaFoldDB" id="W1NSB3"/>
<dbReference type="EMBL" id="KI395898">
    <property type="protein sequence ID" value="ERM97684.1"/>
    <property type="molecule type" value="Genomic_DNA"/>
</dbReference>
<evidence type="ECO:0000313" key="3">
    <source>
        <dbReference type="EMBL" id="ERM97684.1"/>
    </source>
</evidence>
<dbReference type="HOGENOM" id="CLU_2336479_0_0_1"/>
<name>W1NSB3_AMBTC</name>
<dbReference type="PANTHER" id="PTHR46354">
    <property type="entry name" value="DOG1 DOMAIN-CONTAINING PROTEIN"/>
    <property type="match status" value="1"/>
</dbReference>
<feature type="chain" id="PRO_5004806899" description="DOG1 domain-containing protein" evidence="1">
    <location>
        <begin position="19"/>
        <end position="98"/>
    </location>
</feature>
<accession>W1NSB3</accession>
<gene>
    <name evidence="3" type="ORF">AMTR_s00130p00117930</name>
</gene>
<evidence type="ECO:0000256" key="1">
    <source>
        <dbReference type="SAM" id="SignalP"/>
    </source>
</evidence>
<feature type="signal peptide" evidence="1">
    <location>
        <begin position="1"/>
        <end position="18"/>
    </location>
</feature>
<reference evidence="4" key="1">
    <citation type="journal article" date="2013" name="Science">
        <title>The Amborella genome and the evolution of flowering plants.</title>
        <authorList>
            <consortium name="Amborella Genome Project"/>
        </authorList>
    </citation>
    <scope>NUCLEOTIDE SEQUENCE [LARGE SCALE GENOMIC DNA]</scope>
</reference>
<dbReference type="Gramene" id="ERM97684">
    <property type="protein sequence ID" value="ERM97684"/>
    <property type="gene ID" value="AMTR_s00130p00117930"/>
</dbReference>
<evidence type="ECO:0000313" key="4">
    <source>
        <dbReference type="Proteomes" id="UP000017836"/>
    </source>
</evidence>
<dbReference type="Proteomes" id="UP000017836">
    <property type="component" value="Unassembled WGS sequence"/>
</dbReference>
<dbReference type="InterPro" id="IPR025422">
    <property type="entry name" value="TGA_domain"/>
</dbReference>
<dbReference type="GO" id="GO:0043565">
    <property type="term" value="F:sequence-specific DNA binding"/>
    <property type="evidence" value="ECO:0007669"/>
    <property type="project" value="InterPro"/>
</dbReference>
<dbReference type="InterPro" id="IPR051886">
    <property type="entry name" value="Seed_Dev/Stress_Resp_Reg"/>
</dbReference>
<keyword evidence="4" id="KW-1185">Reference proteome</keyword>
<dbReference type="PROSITE" id="PS51806">
    <property type="entry name" value="DOG1"/>
    <property type="match status" value="1"/>
</dbReference>
<keyword evidence="1" id="KW-0732">Signal</keyword>
<dbReference type="GO" id="GO:0006351">
    <property type="term" value="P:DNA-templated transcription"/>
    <property type="evidence" value="ECO:0007669"/>
    <property type="project" value="InterPro"/>
</dbReference>
<proteinExistence type="predicted"/>
<organism evidence="3 4">
    <name type="scientific">Amborella trichopoda</name>
    <dbReference type="NCBI Taxonomy" id="13333"/>
    <lineage>
        <taxon>Eukaryota</taxon>
        <taxon>Viridiplantae</taxon>
        <taxon>Streptophyta</taxon>
        <taxon>Embryophyta</taxon>
        <taxon>Tracheophyta</taxon>
        <taxon>Spermatophyta</taxon>
        <taxon>Magnoliopsida</taxon>
        <taxon>Amborellales</taxon>
        <taxon>Amborellaceae</taxon>
        <taxon>Amborella</taxon>
    </lineage>
</organism>
<feature type="domain" description="DOG1" evidence="2">
    <location>
        <begin position="1"/>
        <end position="98"/>
    </location>
</feature>
<dbReference type="PANTHER" id="PTHR46354:SF4">
    <property type="entry name" value="PROTEIN DOG1-LIKE 3"/>
    <property type="match status" value="1"/>
</dbReference>
<evidence type="ECO:0000259" key="2">
    <source>
        <dbReference type="PROSITE" id="PS51806"/>
    </source>
</evidence>